<sequence>MLHYLLAPSLPEKHSNKEANKPNNLLAQQQEKPESKKIHLPLKFDQFGSAETISQYHSFSSNEIKSGTHKKETEMIHKEKYIRPQPETDKQKGRKTNDTPQVLLEKRKRDKIKQWPYFPWWNSFLLCTHISLQLQCCSGCQELELASSNSNVLEGQHLKKLSTVLLVSWCLLPMTKVLFTSFFGGHNQPTLSICFGIRSRRNQVKFFPRALCLPLG</sequence>
<feature type="region of interest" description="Disordered" evidence="1">
    <location>
        <begin position="1"/>
        <end position="35"/>
    </location>
</feature>
<accession>A0AAV4MZS9</accession>
<evidence type="ECO:0000313" key="2">
    <source>
        <dbReference type="EMBL" id="GIX77195.1"/>
    </source>
</evidence>
<feature type="compositionally biased region" description="Basic and acidic residues" evidence="1">
    <location>
        <begin position="11"/>
        <end position="20"/>
    </location>
</feature>
<evidence type="ECO:0000256" key="1">
    <source>
        <dbReference type="SAM" id="MobiDB-lite"/>
    </source>
</evidence>
<proteinExistence type="predicted"/>
<keyword evidence="3" id="KW-1185">Reference proteome</keyword>
<gene>
    <name evidence="2" type="ORF">CDAR_105481</name>
</gene>
<name>A0AAV4MZS9_9ARAC</name>
<dbReference type="EMBL" id="BPLQ01000994">
    <property type="protein sequence ID" value="GIX77195.1"/>
    <property type="molecule type" value="Genomic_DNA"/>
</dbReference>
<protein>
    <submittedName>
        <fullName evidence="2">Uncharacterized protein</fullName>
    </submittedName>
</protein>
<evidence type="ECO:0000313" key="3">
    <source>
        <dbReference type="Proteomes" id="UP001054837"/>
    </source>
</evidence>
<reference evidence="2 3" key="1">
    <citation type="submission" date="2021-06" db="EMBL/GenBank/DDBJ databases">
        <title>Caerostris darwini draft genome.</title>
        <authorList>
            <person name="Kono N."/>
            <person name="Arakawa K."/>
        </authorList>
    </citation>
    <scope>NUCLEOTIDE SEQUENCE [LARGE SCALE GENOMIC DNA]</scope>
</reference>
<comment type="caution">
    <text evidence="2">The sequence shown here is derived from an EMBL/GenBank/DDBJ whole genome shotgun (WGS) entry which is preliminary data.</text>
</comment>
<feature type="compositionally biased region" description="Basic and acidic residues" evidence="1">
    <location>
        <begin position="69"/>
        <end position="97"/>
    </location>
</feature>
<organism evidence="2 3">
    <name type="scientific">Caerostris darwini</name>
    <dbReference type="NCBI Taxonomy" id="1538125"/>
    <lineage>
        <taxon>Eukaryota</taxon>
        <taxon>Metazoa</taxon>
        <taxon>Ecdysozoa</taxon>
        <taxon>Arthropoda</taxon>
        <taxon>Chelicerata</taxon>
        <taxon>Arachnida</taxon>
        <taxon>Araneae</taxon>
        <taxon>Araneomorphae</taxon>
        <taxon>Entelegynae</taxon>
        <taxon>Araneoidea</taxon>
        <taxon>Araneidae</taxon>
        <taxon>Caerostris</taxon>
    </lineage>
</organism>
<feature type="compositionally biased region" description="Polar residues" evidence="1">
    <location>
        <begin position="21"/>
        <end position="30"/>
    </location>
</feature>
<dbReference type="Proteomes" id="UP001054837">
    <property type="component" value="Unassembled WGS sequence"/>
</dbReference>
<dbReference type="AlphaFoldDB" id="A0AAV4MZS9"/>
<feature type="region of interest" description="Disordered" evidence="1">
    <location>
        <begin position="68"/>
        <end position="101"/>
    </location>
</feature>